<dbReference type="VEuPathDB" id="VectorBase:LOC119162190"/>
<dbReference type="AlphaFoldDB" id="A0A9J6EI41"/>
<feature type="region of interest" description="Disordered" evidence="1">
    <location>
        <begin position="28"/>
        <end position="121"/>
    </location>
</feature>
<accession>A0A9J6EI41</accession>
<evidence type="ECO:0000256" key="1">
    <source>
        <dbReference type="SAM" id="MobiDB-lite"/>
    </source>
</evidence>
<evidence type="ECO:0000313" key="3">
    <source>
        <dbReference type="Proteomes" id="UP000821866"/>
    </source>
</evidence>
<feature type="compositionally biased region" description="Polar residues" evidence="1">
    <location>
        <begin position="165"/>
        <end position="177"/>
    </location>
</feature>
<gene>
    <name evidence="2" type="ORF">HPB51_020100</name>
</gene>
<feature type="compositionally biased region" description="Basic and acidic residues" evidence="1">
    <location>
        <begin position="28"/>
        <end position="39"/>
    </location>
</feature>
<feature type="region of interest" description="Disordered" evidence="1">
    <location>
        <begin position="279"/>
        <end position="312"/>
    </location>
</feature>
<feature type="region of interest" description="Disordered" evidence="1">
    <location>
        <begin position="158"/>
        <end position="177"/>
    </location>
</feature>
<dbReference type="EMBL" id="JABSTU010000004">
    <property type="protein sequence ID" value="KAH8034083.1"/>
    <property type="molecule type" value="Genomic_DNA"/>
</dbReference>
<reference evidence="2" key="2">
    <citation type="submission" date="2021-09" db="EMBL/GenBank/DDBJ databases">
        <authorList>
            <person name="Jia N."/>
            <person name="Wang J."/>
            <person name="Shi W."/>
            <person name="Du L."/>
            <person name="Sun Y."/>
            <person name="Zhan W."/>
            <person name="Jiang J."/>
            <person name="Wang Q."/>
            <person name="Zhang B."/>
            <person name="Ji P."/>
            <person name="Sakyi L.B."/>
            <person name="Cui X."/>
            <person name="Yuan T."/>
            <person name="Jiang B."/>
            <person name="Yang W."/>
            <person name="Lam T.T.-Y."/>
            <person name="Chang Q."/>
            <person name="Ding S."/>
            <person name="Wang X."/>
            <person name="Zhu J."/>
            <person name="Ruan X."/>
            <person name="Zhao L."/>
            <person name="Wei J."/>
            <person name="Que T."/>
            <person name="Du C."/>
            <person name="Cheng J."/>
            <person name="Dai P."/>
            <person name="Han X."/>
            <person name="Huang E."/>
            <person name="Gao Y."/>
            <person name="Liu J."/>
            <person name="Shao H."/>
            <person name="Ye R."/>
            <person name="Li L."/>
            <person name="Wei W."/>
            <person name="Wang X."/>
            <person name="Wang C."/>
            <person name="Huo Q."/>
            <person name="Li W."/>
            <person name="Guo W."/>
            <person name="Chen H."/>
            <person name="Chen S."/>
            <person name="Zhou L."/>
            <person name="Zhou L."/>
            <person name="Ni X."/>
            <person name="Tian J."/>
            <person name="Zhou Y."/>
            <person name="Sheng Y."/>
            <person name="Liu T."/>
            <person name="Pan Y."/>
            <person name="Xia L."/>
            <person name="Li J."/>
            <person name="Zhao F."/>
            <person name="Cao W."/>
        </authorList>
    </citation>
    <scope>NUCLEOTIDE SEQUENCE</scope>
    <source>
        <strain evidence="2">Rmic-2018</strain>
        <tissue evidence="2">Larvae</tissue>
    </source>
</reference>
<evidence type="ECO:0000313" key="2">
    <source>
        <dbReference type="EMBL" id="KAH8034083.1"/>
    </source>
</evidence>
<proteinExistence type="predicted"/>
<organism evidence="2 3">
    <name type="scientific">Rhipicephalus microplus</name>
    <name type="common">Cattle tick</name>
    <name type="synonym">Boophilus microplus</name>
    <dbReference type="NCBI Taxonomy" id="6941"/>
    <lineage>
        <taxon>Eukaryota</taxon>
        <taxon>Metazoa</taxon>
        <taxon>Ecdysozoa</taxon>
        <taxon>Arthropoda</taxon>
        <taxon>Chelicerata</taxon>
        <taxon>Arachnida</taxon>
        <taxon>Acari</taxon>
        <taxon>Parasitiformes</taxon>
        <taxon>Ixodida</taxon>
        <taxon>Ixodoidea</taxon>
        <taxon>Ixodidae</taxon>
        <taxon>Rhipicephalinae</taxon>
        <taxon>Rhipicephalus</taxon>
        <taxon>Boophilus</taxon>
    </lineage>
</organism>
<name>A0A9J6EI41_RHIMP</name>
<sequence>MHPSLMSSKTLARHASLHDTCEVAEKERRQTYYEDESQRELSACEEPAGHVNAMTGFDKPPIGLESRISGASTREEPVADVETMTSSEKLPGGMEPGVGGASTDKTPASKTKQAEPKKSEPIASTDYHVITLSEEQYTHLLQSHSWPNQSKSIISIHQEKKTKPSCKSSGGQEPLTSQPTLAQQTMALQTPAQQLPAVQTPVVQTAVQQTPVPIVPAQYVPGQQTTTVLAATEVPTMLTPIFRWIIEHDQRKLSGSGGTEEVVTELILPAAARKLTHNSVTAKPASPRAARKNLAQAEAKESELSASTESHGITLSEEQYTSLLQSLNLPIHSKPFTSTQLEKEAEPPGRCSGGHQLQTPQPTEPQHTMAQQMPAVQTLVMQQTPLPIVPAQQTPEQQTTTMLAGTKMPTPMSRCIIEHDQWTPSGSGGTEEVITALVLPAAARKLTHDSVPAKPASPGAARENLVQAEAKESELSASSESHGITLSEEQYTSMLQSLNLLIHSKPITSTQLEKKAEPPCRFSGGHQLQTPQPTEPQHTMAQQMPAVQMLVMQQTPLPVVPAQQTPGQQTTTVLAATEVPTMLTSTFSWTIEHYQRPPSGSGGTEEVITALAFPAATRKLTYDSVQMTPASAGAAEESPVFSVTAA</sequence>
<dbReference type="Proteomes" id="UP000821866">
    <property type="component" value="Chromosome 2"/>
</dbReference>
<keyword evidence="3" id="KW-1185">Reference proteome</keyword>
<protein>
    <submittedName>
        <fullName evidence="2">Uncharacterized protein</fullName>
    </submittedName>
</protein>
<reference evidence="2" key="1">
    <citation type="journal article" date="2020" name="Cell">
        <title>Large-Scale Comparative Analyses of Tick Genomes Elucidate Their Genetic Diversity and Vector Capacities.</title>
        <authorList>
            <consortium name="Tick Genome and Microbiome Consortium (TIGMIC)"/>
            <person name="Jia N."/>
            <person name="Wang J."/>
            <person name="Shi W."/>
            <person name="Du L."/>
            <person name="Sun Y."/>
            <person name="Zhan W."/>
            <person name="Jiang J.F."/>
            <person name="Wang Q."/>
            <person name="Zhang B."/>
            <person name="Ji P."/>
            <person name="Bell-Sakyi L."/>
            <person name="Cui X.M."/>
            <person name="Yuan T.T."/>
            <person name="Jiang B.G."/>
            <person name="Yang W.F."/>
            <person name="Lam T.T."/>
            <person name="Chang Q.C."/>
            <person name="Ding S.J."/>
            <person name="Wang X.J."/>
            <person name="Zhu J.G."/>
            <person name="Ruan X.D."/>
            <person name="Zhao L."/>
            <person name="Wei J.T."/>
            <person name="Ye R.Z."/>
            <person name="Que T.C."/>
            <person name="Du C.H."/>
            <person name="Zhou Y.H."/>
            <person name="Cheng J.X."/>
            <person name="Dai P.F."/>
            <person name="Guo W.B."/>
            <person name="Han X.H."/>
            <person name="Huang E.J."/>
            <person name="Li L.F."/>
            <person name="Wei W."/>
            <person name="Gao Y.C."/>
            <person name="Liu J.Z."/>
            <person name="Shao H.Z."/>
            <person name="Wang X."/>
            <person name="Wang C.C."/>
            <person name="Yang T.C."/>
            <person name="Huo Q.B."/>
            <person name="Li W."/>
            <person name="Chen H.Y."/>
            <person name="Chen S.E."/>
            <person name="Zhou L.G."/>
            <person name="Ni X.B."/>
            <person name="Tian J.H."/>
            <person name="Sheng Y."/>
            <person name="Liu T."/>
            <person name="Pan Y.S."/>
            <person name="Xia L.Y."/>
            <person name="Li J."/>
            <person name="Zhao F."/>
            <person name="Cao W.C."/>
        </authorList>
    </citation>
    <scope>NUCLEOTIDE SEQUENCE</scope>
    <source>
        <strain evidence="2">Rmic-2018</strain>
    </source>
</reference>
<feature type="region of interest" description="Disordered" evidence="1">
    <location>
        <begin position="339"/>
        <end position="365"/>
    </location>
</feature>
<comment type="caution">
    <text evidence="2">The sequence shown here is derived from an EMBL/GenBank/DDBJ whole genome shotgun (WGS) entry which is preliminary data.</text>
</comment>
<feature type="compositionally biased region" description="Polar residues" evidence="1">
    <location>
        <begin position="355"/>
        <end position="365"/>
    </location>
</feature>